<dbReference type="PANTHER" id="PTHR31272">
    <property type="entry name" value="CYTOCHROME C-TYPE BIOGENESIS PROTEIN HI_1454-RELATED"/>
    <property type="match status" value="1"/>
</dbReference>
<feature type="transmembrane region" description="Helical" evidence="6">
    <location>
        <begin position="21"/>
        <end position="42"/>
    </location>
</feature>
<keyword evidence="8" id="KW-0150">Chloroplast</keyword>
<feature type="transmembrane region" description="Helical" evidence="6">
    <location>
        <begin position="183"/>
        <end position="205"/>
    </location>
</feature>
<dbReference type="GeneID" id="37623888"/>
<name>A0A345U9V7_9FLOR</name>
<keyword evidence="3 6" id="KW-0812">Transmembrane</keyword>
<evidence type="ECO:0000256" key="4">
    <source>
        <dbReference type="ARBA" id="ARBA00022989"/>
    </source>
</evidence>
<reference evidence="8" key="1">
    <citation type="submission" date="2018-05" db="EMBL/GenBank/DDBJ databases">
        <title>Organellar genomes of Gracilariaceae.</title>
        <authorList>
            <person name="Iha C."/>
            <person name="Oliveira M.C."/>
        </authorList>
    </citation>
    <scope>NUCLEOTIDE SEQUENCE</scope>
</reference>
<feature type="transmembrane region" description="Helical" evidence="6">
    <location>
        <begin position="48"/>
        <end position="65"/>
    </location>
</feature>
<evidence type="ECO:0000259" key="7">
    <source>
        <dbReference type="Pfam" id="PF02683"/>
    </source>
</evidence>
<dbReference type="EMBL" id="MH396015">
    <property type="protein sequence ID" value="AXI97243.1"/>
    <property type="molecule type" value="Genomic_DNA"/>
</dbReference>
<keyword evidence="8" id="KW-0934">Plastid</keyword>
<comment type="subcellular location">
    <subcellularLocation>
        <location evidence="1">Membrane</location>
        <topology evidence="1">Multi-pass membrane protein</topology>
    </subcellularLocation>
</comment>
<gene>
    <name evidence="8" type="primary">dsbD</name>
</gene>
<comment type="similarity">
    <text evidence="2">Belongs to the DsbD family.</text>
</comment>
<feature type="domain" description="Cytochrome C biogenesis protein transmembrane" evidence="7">
    <location>
        <begin position="38"/>
        <end position="238"/>
    </location>
</feature>
<sequence length="246" mass="28659">MINYELINLLDSKIYYLEQKLYFLLALGLNKANPITFILLTITGLLTGFNPCLLSIIPISISYIYGKNLKNKQKSIFLLGVISSNIMTILLFQLIRKYYKELINLFPIISSITIIIISLNLLQIFNFNNKFITIKINTLFNNFLSLYGLYYYTTGIIVGISSSSCTAPFLLLILFWISYCQSWLWATMYIFIYLISYTLPVYLIINFSFNYQYMNKWMNTWDNIILFSGSIMLALSIFSLLNNIFL</sequence>
<keyword evidence="4 6" id="KW-1133">Transmembrane helix</keyword>
<dbReference type="RefSeq" id="YP_009511366.1">
    <property type="nucleotide sequence ID" value="NC_039144.1"/>
</dbReference>
<evidence type="ECO:0000256" key="2">
    <source>
        <dbReference type="ARBA" id="ARBA00006143"/>
    </source>
</evidence>
<dbReference type="InterPro" id="IPR051790">
    <property type="entry name" value="Cytochrome_c-biogenesis_DsbD"/>
</dbReference>
<dbReference type="GO" id="GO:0016020">
    <property type="term" value="C:membrane"/>
    <property type="evidence" value="ECO:0007669"/>
    <property type="project" value="UniProtKB-SubCell"/>
</dbReference>
<evidence type="ECO:0000313" key="8">
    <source>
        <dbReference type="EMBL" id="AXI97243.1"/>
    </source>
</evidence>
<feature type="transmembrane region" description="Helical" evidence="6">
    <location>
        <begin position="149"/>
        <end position="177"/>
    </location>
</feature>
<feature type="transmembrane region" description="Helical" evidence="6">
    <location>
        <begin position="77"/>
        <end position="99"/>
    </location>
</feature>
<proteinExistence type="inferred from homology"/>
<keyword evidence="5 6" id="KW-0472">Membrane</keyword>
<organism evidence="8">
    <name type="scientific">Gracilariopsis mclachlanii</name>
    <dbReference type="NCBI Taxonomy" id="486813"/>
    <lineage>
        <taxon>Eukaryota</taxon>
        <taxon>Rhodophyta</taxon>
        <taxon>Florideophyceae</taxon>
        <taxon>Rhodymeniophycidae</taxon>
        <taxon>Gracilariales</taxon>
        <taxon>Gracilariaceae</taxon>
        <taxon>Gracilariopsis</taxon>
    </lineage>
</organism>
<feature type="transmembrane region" description="Helical" evidence="6">
    <location>
        <begin position="105"/>
        <end position="128"/>
    </location>
</feature>
<dbReference type="PANTHER" id="PTHR31272:SF9">
    <property type="entry name" value="BLL1027 PROTEIN"/>
    <property type="match status" value="1"/>
</dbReference>
<feature type="transmembrane region" description="Helical" evidence="6">
    <location>
        <begin position="225"/>
        <end position="245"/>
    </location>
</feature>
<dbReference type="Pfam" id="PF02683">
    <property type="entry name" value="DsbD_TM"/>
    <property type="match status" value="1"/>
</dbReference>
<evidence type="ECO:0000256" key="5">
    <source>
        <dbReference type="ARBA" id="ARBA00023136"/>
    </source>
</evidence>
<evidence type="ECO:0000256" key="1">
    <source>
        <dbReference type="ARBA" id="ARBA00004141"/>
    </source>
</evidence>
<accession>A0A345U9V7</accession>
<dbReference type="GO" id="GO:0017004">
    <property type="term" value="P:cytochrome complex assembly"/>
    <property type="evidence" value="ECO:0007669"/>
    <property type="project" value="InterPro"/>
</dbReference>
<dbReference type="AlphaFoldDB" id="A0A345U9V7"/>
<dbReference type="InterPro" id="IPR003834">
    <property type="entry name" value="Cyt_c_assmbl_TM_dom"/>
</dbReference>
<geneLocation type="chloroplast" evidence="8"/>
<evidence type="ECO:0000256" key="6">
    <source>
        <dbReference type="SAM" id="Phobius"/>
    </source>
</evidence>
<protein>
    <submittedName>
        <fullName evidence="8">Thiol:disulfide interchange protein</fullName>
    </submittedName>
</protein>
<evidence type="ECO:0000256" key="3">
    <source>
        <dbReference type="ARBA" id="ARBA00022692"/>
    </source>
</evidence>